<feature type="domain" description="Fucolectin tachylectin-4 pentraxin-1" evidence="10">
    <location>
        <begin position="163"/>
        <end position="306"/>
    </location>
</feature>
<keyword evidence="6" id="KW-0430">Lectin</keyword>
<dbReference type="PANTHER" id="PTHR45713:SF20">
    <property type="entry name" value="FUCOLECTIN TACHYLECTIN-4 PENTRAXIN-1 DOMAIN-CONTAINING PROTEIN"/>
    <property type="match status" value="1"/>
</dbReference>
<keyword evidence="9" id="KW-1133">Transmembrane helix</keyword>
<sequence length="453" mass="49481">MLSCNPKDRPSAKEILEKPFLEDAVNRNSRTPEALLQRFVKSIITFDKAYKKHYNDIGDLVSEWGRITDSMESAHYSATAGSLSGSVIGAAGGITALVGLILAPFTLGASLIVTGVGVGVGVAGGVTVMDSVDIHQMRQGKVDDPEKVKSSVLKSIAEMRRTHKNIALNARVVQSSLYSNGVAEHAVDGNRDTDYGKGSCTHTNAEFNPWWRADLGNVYSISRVAITNRGDCCKENLRGAQIRIGNNLENDGNDNELVATVLTVHDGTKTFEFEPVNGRYVNIFLPGNNEVLTLCEVEVFAEKDIPLYTCGPRNLALRGKAVQSSTYSELGVAENAIDGKKLLDFQQGSCSVTKGDWNPWWRVDLLDVYRVTRVSITNRGDCCEKRIEGIQIRIGNSLENNGNNNELAAAVGPIPLGDTKTFEFKPIKGRYVNLFLPGRSEYLTLCEVEVYAV</sequence>
<dbReference type="SUPFAM" id="SSF49785">
    <property type="entry name" value="Galactose-binding domain-like"/>
    <property type="match status" value="2"/>
</dbReference>
<dbReference type="Proteomes" id="UP001558613">
    <property type="component" value="Unassembled WGS sequence"/>
</dbReference>
<dbReference type="InterPro" id="IPR008405">
    <property type="entry name" value="ApoL"/>
</dbReference>
<comment type="function">
    <text evidence="1">Acts as a defensive agent. Recognizes blood group fucosylated oligosaccharides including A, B, H and Lewis B-type antigens. Does not recognize Lewis A antigen and has low affinity for monovalent haptens.</text>
</comment>
<comment type="caution">
    <text evidence="11">The sequence shown here is derived from an EMBL/GenBank/DDBJ whole genome shotgun (WGS) entry which is preliminary data.</text>
</comment>
<dbReference type="InterPro" id="IPR051941">
    <property type="entry name" value="BG_Antigen-Binding_Lectin"/>
</dbReference>
<dbReference type="SMART" id="SM00607">
    <property type="entry name" value="FTP"/>
    <property type="match status" value="2"/>
</dbReference>
<keyword evidence="8" id="KW-1015">Disulfide bond</keyword>
<dbReference type="EMBL" id="JAYMGO010000007">
    <property type="protein sequence ID" value="KAL1272055.1"/>
    <property type="molecule type" value="Genomic_DNA"/>
</dbReference>
<keyword evidence="12" id="KW-1185">Reference proteome</keyword>
<evidence type="ECO:0000256" key="7">
    <source>
        <dbReference type="ARBA" id="ARBA00022837"/>
    </source>
</evidence>
<comment type="similarity">
    <text evidence="3">Belongs to the fucolectin family.</text>
</comment>
<organism evidence="11 12">
    <name type="scientific">Cirrhinus molitorella</name>
    <name type="common">mud carp</name>
    <dbReference type="NCBI Taxonomy" id="172907"/>
    <lineage>
        <taxon>Eukaryota</taxon>
        <taxon>Metazoa</taxon>
        <taxon>Chordata</taxon>
        <taxon>Craniata</taxon>
        <taxon>Vertebrata</taxon>
        <taxon>Euteleostomi</taxon>
        <taxon>Actinopterygii</taxon>
        <taxon>Neopterygii</taxon>
        <taxon>Teleostei</taxon>
        <taxon>Ostariophysi</taxon>
        <taxon>Cypriniformes</taxon>
        <taxon>Cyprinidae</taxon>
        <taxon>Labeoninae</taxon>
        <taxon>Labeonini</taxon>
        <taxon>Cirrhinus</taxon>
    </lineage>
</organism>
<reference evidence="11 12" key="1">
    <citation type="submission" date="2023-09" db="EMBL/GenBank/DDBJ databases">
        <authorList>
            <person name="Wang M."/>
        </authorList>
    </citation>
    <scope>NUCLEOTIDE SEQUENCE [LARGE SCALE GENOMIC DNA]</scope>
    <source>
        <strain evidence="11">GT-2023</strain>
        <tissue evidence="11">Liver</tissue>
    </source>
</reference>
<feature type="domain" description="Fucolectin tachylectin-4 pentraxin-1" evidence="10">
    <location>
        <begin position="312"/>
        <end position="452"/>
    </location>
</feature>
<keyword evidence="9" id="KW-0472">Membrane</keyword>
<gene>
    <name evidence="11" type="ORF">QQF64_031071</name>
</gene>
<dbReference type="Pfam" id="PF05461">
    <property type="entry name" value="ApoL"/>
    <property type="match status" value="1"/>
</dbReference>
<accession>A0ABR3N547</accession>
<evidence type="ECO:0000256" key="9">
    <source>
        <dbReference type="SAM" id="Phobius"/>
    </source>
</evidence>
<dbReference type="Gene3D" id="2.60.120.260">
    <property type="entry name" value="Galactose-binding domain-like"/>
    <property type="match status" value="2"/>
</dbReference>
<evidence type="ECO:0000256" key="1">
    <source>
        <dbReference type="ARBA" id="ARBA00002219"/>
    </source>
</evidence>
<protein>
    <recommendedName>
        <fullName evidence="10">Fucolectin tachylectin-4 pentraxin-1 domain-containing protein</fullName>
    </recommendedName>
</protein>
<keyword evidence="5" id="KW-0479">Metal-binding</keyword>
<dbReference type="PANTHER" id="PTHR45713">
    <property type="entry name" value="FTP DOMAIN-CONTAINING PROTEIN"/>
    <property type="match status" value="1"/>
</dbReference>
<dbReference type="InterPro" id="IPR008979">
    <property type="entry name" value="Galactose-bd-like_sf"/>
</dbReference>
<evidence type="ECO:0000256" key="2">
    <source>
        <dbReference type="ARBA" id="ARBA00010090"/>
    </source>
</evidence>
<dbReference type="InterPro" id="IPR006585">
    <property type="entry name" value="FTP1"/>
</dbReference>
<dbReference type="Pfam" id="PF22633">
    <property type="entry name" value="F5_F8_type_C_2"/>
    <property type="match status" value="2"/>
</dbReference>
<comment type="subunit">
    <text evidence="4">Homotrimer.</text>
</comment>
<evidence type="ECO:0000313" key="11">
    <source>
        <dbReference type="EMBL" id="KAL1272055.1"/>
    </source>
</evidence>
<feature type="transmembrane region" description="Helical" evidence="9">
    <location>
        <begin position="109"/>
        <end position="129"/>
    </location>
</feature>
<evidence type="ECO:0000313" key="12">
    <source>
        <dbReference type="Proteomes" id="UP001558613"/>
    </source>
</evidence>
<evidence type="ECO:0000259" key="10">
    <source>
        <dbReference type="SMART" id="SM00607"/>
    </source>
</evidence>
<keyword evidence="7" id="KW-0106">Calcium</keyword>
<evidence type="ECO:0000256" key="8">
    <source>
        <dbReference type="ARBA" id="ARBA00023157"/>
    </source>
</evidence>
<feature type="transmembrane region" description="Helical" evidence="9">
    <location>
        <begin position="80"/>
        <end position="103"/>
    </location>
</feature>
<name>A0ABR3N547_9TELE</name>
<evidence type="ECO:0000256" key="5">
    <source>
        <dbReference type="ARBA" id="ARBA00022723"/>
    </source>
</evidence>
<evidence type="ECO:0000256" key="4">
    <source>
        <dbReference type="ARBA" id="ARBA00011233"/>
    </source>
</evidence>
<evidence type="ECO:0000256" key="3">
    <source>
        <dbReference type="ARBA" id="ARBA00010147"/>
    </source>
</evidence>
<evidence type="ECO:0000256" key="6">
    <source>
        <dbReference type="ARBA" id="ARBA00022734"/>
    </source>
</evidence>
<proteinExistence type="inferred from homology"/>
<comment type="similarity">
    <text evidence="2">Belongs to the apolipoprotein L family.</text>
</comment>
<keyword evidence="9" id="KW-0812">Transmembrane</keyword>